<proteinExistence type="inferred from homology"/>
<accession>A0A429VAM2</accession>
<dbReference type="InterPro" id="IPR010280">
    <property type="entry name" value="U5_MeTrfase_fam"/>
</dbReference>
<evidence type="ECO:0000256" key="1">
    <source>
        <dbReference type="ARBA" id="ARBA00022603"/>
    </source>
</evidence>
<comment type="similarity">
    <text evidence="4">Belongs to the class I-like SAM-binding methyltransferase superfamily. RNA M5U methyltransferase family.</text>
</comment>
<dbReference type="InterPro" id="IPR029063">
    <property type="entry name" value="SAM-dependent_MTases_sf"/>
</dbReference>
<dbReference type="GO" id="GO:0070475">
    <property type="term" value="P:rRNA base methylation"/>
    <property type="evidence" value="ECO:0007669"/>
    <property type="project" value="TreeGrafter"/>
</dbReference>
<evidence type="ECO:0000256" key="5">
    <source>
        <dbReference type="PROSITE-ProRule" id="PRU10015"/>
    </source>
</evidence>
<sequence length="395" mass="41708">MSDSETILRIAARGDGVTATGRHAALAAPGDRLLADGSVEPGPHHQTPPCRHFPACGGCQLQHVDDEAYRSYLVARIEGALAQQGMAATVRDPHLSPPRTRRRASLRALRTGQGVAIGFNEERSHRIVDMRECHVLAPELFALVAPLRRLLATLLAPRRGAEVRMTLADQGIDLLIAGVEAEGLAAAEALTAFAEANGLARLALDGGLGPEVRYEPGPTTVSLSGRPVPLPPGAFLQATRDGEAALVAAVREAVGDPRRTADLFAGLGTFALSLPGQVYAAEAGRDAVLALKRADGAIAADHRDLYRRPLGPEELDRFDAVVLDPPRAGAAEQVAALARSAVPAIAYVSCNPATFARDAATLVAGGYRLDWIRPVGQFRWSTHVELAARLSRPPA</sequence>
<comment type="caution">
    <text evidence="6">The sequence shown here is derived from an EMBL/GenBank/DDBJ whole genome shotgun (WGS) entry which is preliminary data.</text>
</comment>
<evidence type="ECO:0000256" key="4">
    <source>
        <dbReference type="PROSITE-ProRule" id="PRU01024"/>
    </source>
</evidence>
<dbReference type="EMBL" id="RWJF01000001">
    <property type="protein sequence ID" value="RST31043.1"/>
    <property type="molecule type" value="Genomic_DNA"/>
</dbReference>
<dbReference type="InterPro" id="IPR030390">
    <property type="entry name" value="MeTrfase_TrmA_AS"/>
</dbReference>
<name>A0A429VAM2_9SPHN</name>
<gene>
    <name evidence="6" type="ORF">HMF7854_09480</name>
</gene>
<evidence type="ECO:0000313" key="7">
    <source>
        <dbReference type="Proteomes" id="UP000274661"/>
    </source>
</evidence>
<dbReference type="RefSeq" id="WP_126718876.1">
    <property type="nucleotide sequence ID" value="NZ_RWJF01000001.1"/>
</dbReference>
<dbReference type="Gene3D" id="3.40.50.150">
    <property type="entry name" value="Vaccinia Virus protein VP39"/>
    <property type="match status" value="1"/>
</dbReference>
<evidence type="ECO:0000256" key="3">
    <source>
        <dbReference type="ARBA" id="ARBA00022691"/>
    </source>
</evidence>
<keyword evidence="7" id="KW-1185">Reference proteome</keyword>
<protein>
    <submittedName>
        <fullName evidence="6">Class I SAM-dependent RNA methyltransferase</fullName>
    </submittedName>
</protein>
<dbReference type="OrthoDB" id="9804590at2"/>
<reference evidence="6 7" key="1">
    <citation type="submission" date="2018-12" db="EMBL/GenBank/DDBJ databases">
        <title>Sphingomonas sp. HMF7854 Genome sequencing and assembly.</title>
        <authorList>
            <person name="Cha I."/>
            <person name="Kang H."/>
            <person name="Kim H."/>
            <person name="Kang J."/>
            <person name="Joh K."/>
        </authorList>
    </citation>
    <scope>NUCLEOTIDE SEQUENCE [LARGE SCALE GENOMIC DNA]</scope>
    <source>
        <strain evidence="6 7">HMF7854</strain>
    </source>
</reference>
<feature type="binding site" evidence="4">
    <location>
        <position position="264"/>
    </location>
    <ligand>
        <name>S-adenosyl-L-methionine</name>
        <dbReference type="ChEBI" id="CHEBI:59789"/>
    </ligand>
</feature>
<evidence type="ECO:0000313" key="6">
    <source>
        <dbReference type="EMBL" id="RST31043.1"/>
    </source>
</evidence>
<dbReference type="GO" id="GO:0070041">
    <property type="term" value="F:rRNA (uridine-C5-)-methyltransferase activity"/>
    <property type="evidence" value="ECO:0007669"/>
    <property type="project" value="TreeGrafter"/>
</dbReference>
<keyword evidence="2 4" id="KW-0808">Transferase</keyword>
<organism evidence="6 7">
    <name type="scientific">Sphingomonas ginkgonis</name>
    <dbReference type="NCBI Taxonomy" id="2315330"/>
    <lineage>
        <taxon>Bacteria</taxon>
        <taxon>Pseudomonadati</taxon>
        <taxon>Pseudomonadota</taxon>
        <taxon>Alphaproteobacteria</taxon>
        <taxon>Sphingomonadales</taxon>
        <taxon>Sphingomonadaceae</taxon>
        <taxon>Sphingomonas</taxon>
    </lineage>
</organism>
<feature type="active site" description="Nucleophile" evidence="4">
    <location>
        <position position="350"/>
    </location>
</feature>
<dbReference type="AlphaFoldDB" id="A0A429VAM2"/>
<dbReference type="Proteomes" id="UP000274661">
    <property type="component" value="Unassembled WGS sequence"/>
</dbReference>
<keyword evidence="3 4" id="KW-0949">S-adenosyl-L-methionine</keyword>
<dbReference type="PROSITE" id="PS01230">
    <property type="entry name" value="TRMA_1"/>
    <property type="match status" value="1"/>
</dbReference>
<keyword evidence="1 4" id="KW-0489">Methyltransferase</keyword>
<dbReference type="Gene3D" id="2.40.50.1070">
    <property type="match status" value="1"/>
</dbReference>
<dbReference type="PROSITE" id="PS51687">
    <property type="entry name" value="SAM_MT_RNA_M5U"/>
    <property type="match status" value="1"/>
</dbReference>
<feature type="binding site" evidence="4">
    <location>
        <position position="237"/>
    </location>
    <ligand>
        <name>S-adenosyl-L-methionine</name>
        <dbReference type="ChEBI" id="CHEBI:59789"/>
    </ligand>
</feature>
<feature type="binding site" evidence="4">
    <location>
        <position position="282"/>
    </location>
    <ligand>
        <name>S-adenosyl-L-methionine</name>
        <dbReference type="ChEBI" id="CHEBI:59789"/>
    </ligand>
</feature>
<dbReference type="PANTHER" id="PTHR11061:SF49">
    <property type="entry name" value="23S RRNA (URACIL(1939)-C(5))-METHYLTRANSFERASE RLMD"/>
    <property type="match status" value="1"/>
</dbReference>
<dbReference type="Pfam" id="PF05958">
    <property type="entry name" value="tRNA_U5-meth_tr"/>
    <property type="match status" value="1"/>
</dbReference>
<dbReference type="PANTHER" id="PTHR11061">
    <property type="entry name" value="RNA M5U METHYLTRANSFERASE"/>
    <property type="match status" value="1"/>
</dbReference>
<feature type="active site" evidence="5">
    <location>
        <position position="350"/>
    </location>
</feature>
<feature type="binding site" evidence="4">
    <location>
        <position position="324"/>
    </location>
    <ligand>
        <name>S-adenosyl-L-methionine</name>
        <dbReference type="ChEBI" id="CHEBI:59789"/>
    </ligand>
</feature>
<dbReference type="SUPFAM" id="SSF53335">
    <property type="entry name" value="S-adenosyl-L-methionine-dependent methyltransferases"/>
    <property type="match status" value="1"/>
</dbReference>
<evidence type="ECO:0000256" key="2">
    <source>
        <dbReference type="ARBA" id="ARBA00022679"/>
    </source>
</evidence>